<comment type="caution">
    <text evidence="6">The sequence shown here is derived from an EMBL/GenBank/DDBJ whole genome shotgun (WGS) entry which is preliminary data.</text>
</comment>
<keyword evidence="7" id="KW-1185">Reference proteome</keyword>
<dbReference type="OrthoDB" id="116240at2"/>
<dbReference type="GO" id="GO:0000976">
    <property type="term" value="F:transcription cis-regulatory region binding"/>
    <property type="evidence" value="ECO:0007669"/>
    <property type="project" value="TreeGrafter"/>
</dbReference>
<dbReference type="PRINTS" id="PR00455">
    <property type="entry name" value="HTHTETR"/>
</dbReference>
<dbReference type="Pfam" id="PF00440">
    <property type="entry name" value="TetR_N"/>
    <property type="match status" value="1"/>
</dbReference>
<proteinExistence type="predicted"/>
<dbReference type="InterPro" id="IPR041347">
    <property type="entry name" value="MftR_C"/>
</dbReference>
<dbReference type="Proteomes" id="UP000238220">
    <property type="component" value="Unassembled WGS sequence"/>
</dbReference>
<evidence type="ECO:0000313" key="6">
    <source>
        <dbReference type="EMBL" id="PPE74529.1"/>
    </source>
</evidence>
<dbReference type="SUPFAM" id="SSF46689">
    <property type="entry name" value="Homeodomain-like"/>
    <property type="match status" value="1"/>
</dbReference>
<dbReference type="EMBL" id="PSNW01000003">
    <property type="protein sequence ID" value="PPE74529.1"/>
    <property type="molecule type" value="Genomic_DNA"/>
</dbReference>
<dbReference type="PANTHER" id="PTHR30055">
    <property type="entry name" value="HTH-TYPE TRANSCRIPTIONAL REGULATOR RUTR"/>
    <property type="match status" value="1"/>
</dbReference>
<dbReference type="PROSITE" id="PS50977">
    <property type="entry name" value="HTH_TETR_2"/>
    <property type="match status" value="1"/>
</dbReference>
<evidence type="ECO:0000256" key="4">
    <source>
        <dbReference type="PROSITE-ProRule" id="PRU00335"/>
    </source>
</evidence>
<feature type="DNA-binding region" description="H-T-H motif" evidence="4">
    <location>
        <begin position="38"/>
        <end position="57"/>
    </location>
</feature>
<feature type="domain" description="HTH tetR-type" evidence="5">
    <location>
        <begin position="15"/>
        <end position="75"/>
    </location>
</feature>
<keyword evidence="1" id="KW-0805">Transcription regulation</keyword>
<gene>
    <name evidence="6" type="ORF">C3942_07125</name>
</gene>
<dbReference type="PANTHER" id="PTHR30055:SF234">
    <property type="entry name" value="HTH-TYPE TRANSCRIPTIONAL REGULATOR BETI"/>
    <property type="match status" value="1"/>
</dbReference>
<dbReference type="AlphaFoldDB" id="A0A2S5THS6"/>
<protein>
    <recommendedName>
        <fullName evidence="5">HTH tetR-type domain-containing protein</fullName>
    </recommendedName>
</protein>
<sequence>MPQTDETSLRQRKKSQLRDRLIAVTVELVEERGLDGFTADEIAARAGVGRATFFRYFDSLNAAIVVGFYDHRLRSMVNLVREAPASLGPAEALGWMFDRMVDLHVQEKPAVLRQFLLLQQHPSLQAIALQHQATVHEEVLTEALRPRFGRLRKDDLRPRILVSATLSAVRSMADIWTQGGGRADLRLMMRQVIRQMSRGFGPD</sequence>
<dbReference type="Pfam" id="PF17754">
    <property type="entry name" value="TetR_C_14"/>
    <property type="match status" value="1"/>
</dbReference>
<dbReference type="InterPro" id="IPR001647">
    <property type="entry name" value="HTH_TetR"/>
</dbReference>
<dbReference type="InterPro" id="IPR009057">
    <property type="entry name" value="Homeodomain-like_sf"/>
</dbReference>
<evidence type="ECO:0000259" key="5">
    <source>
        <dbReference type="PROSITE" id="PS50977"/>
    </source>
</evidence>
<keyword evidence="2 4" id="KW-0238">DNA-binding</keyword>
<dbReference type="Gene3D" id="1.10.357.10">
    <property type="entry name" value="Tetracycline Repressor, domain 2"/>
    <property type="match status" value="1"/>
</dbReference>
<dbReference type="GO" id="GO:0003700">
    <property type="term" value="F:DNA-binding transcription factor activity"/>
    <property type="evidence" value="ECO:0007669"/>
    <property type="project" value="TreeGrafter"/>
</dbReference>
<dbReference type="Gene3D" id="1.10.10.60">
    <property type="entry name" value="Homeodomain-like"/>
    <property type="match status" value="1"/>
</dbReference>
<name>A0A2S5THS6_9GAMM</name>
<evidence type="ECO:0000256" key="1">
    <source>
        <dbReference type="ARBA" id="ARBA00023015"/>
    </source>
</evidence>
<evidence type="ECO:0000313" key="7">
    <source>
        <dbReference type="Proteomes" id="UP000238220"/>
    </source>
</evidence>
<dbReference type="InterPro" id="IPR050109">
    <property type="entry name" value="HTH-type_TetR-like_transc_reg"/>
</dbReference>
<organism evidence="6 7">
    <name type="scientific">Solimonas fluminis</name>
    <dbReference type="NCBI Taxonomy" id="2086571"/>
    <lineage>
        <taxon>Bacteria</taxon>
        <taxon>Pseudomonadati</taxon>
        <taxon>Pseudomonadota</taxon>
        <taxon>Gammaproteobacteria</taxon>
        <taxon>Nevskiales</taxon>
        <taxon>Nevskiaceae</taxon>
        <taxon>Solimonas</taxon>
    </lineage>
</organism>
<keyword evidence="3" id="KW-0804">Transcription</keyword>
<evidence type="ECO:0000256" key="3">
    <source>
        <dbReference type="ARBA" id="ARBA00023163"/>
    </source>
</evidence>
<reference evidence="6 7" key="1">
    <citation type="submission" date="2018-02" db="EMBL/GenBank/DDBJ databases">
        <title>Genome sequencing of Solimonas sp. HR-BB.</title>
        <authorList>
            <person name="Lee Y."/>
            <person name="Jeon C.O."/>
        </authorList>
    </citation>
    <scope>NUCLEOTIDE SEQUENCE [LARGE SCALE GENOMIC DNA]</scope>
    <source>
        <strain evidence="6 7">HR-BB</strain>
    </source>
</reference>
<evidence type="ECO:0000256" key="2">
    <source>
        <dbReference type="ARBA" id="ARBA00023125"/>
    </source>
</evidence>
<accession>A0A2S5THS6</accession>